<accession>A0A517SFG6</accession>
<dbReference type="CDD" id="cd07018">
    <property type="entry name" value="S49_SppA_67K_type"/>
    <property type="match status" value="1"/>
</dbReference>
<dbReference type="KEGG" id="ccos:Pan44_29080"/>
<evidence type="ECO:0000256" key="4">
    <source>
        <dbReference type="ARBA" id="ARBA00022825"/>
    </source>
</evidence>
<evidence type="ECO:0000256" key="1">
    <source>
        <dbReference type="ARBA" id="ARBA00008683"/>
    </source>
</evidence>
<keyword evidence="2 7" id="KW-0645">Protease</keyword>
<feature type="signal peptide" evidence="5">
    <location>
        <begin position="1"/>
        <end position="29"/>
    </location>
</feature>
<name>A0A517SFG6_9PLAN</name>
<dbReference type="Gene3D" id="3.90.226.10">
    <property type="entry name" value="2-enoyl-CoA Hydratase, Chain A, domain 1"/>
    <property type="match status" value="3"/>
</dbReference>
<feature type="domain" description="Peptidase S49" evidence="6">
    <location>
        <begin position="109"/>
        <end position="256"/>
    </location>
</feature>
<proteinExistence type="inferred from homology"/>
<dbReference type="PANTHER" id="PTHR33209">
    <property type="entry name" value="PROTEASE 4"/>
    <property type="match status" value="1"/>
</dbReference>
<evidence type="ECO:0000256" key="3">
    <source>
        <dbReference type="ARBA" id="ARBA00022801"/>
    </source>
</evidence>
<organism evidence="7 8">
    <name type="scientific">Caulifigura coniformis</name>
    <dbReference type="NCBI Taxonomy" id="2527983"/>
    <lineage>
        <taxon>Bacteria</taxon>
        <taxon>Pseudomonadati</taxon>
        <taxon>Planctomycetota</taxon>
        <taxon>Planctomycetia</taxon>
        <taxon>Planctomycetales</taxon>
        <taxon>Planctomycetaceae</taxon>
        <taxon>Caulifigura</taxon>
    </lineage>
</organism>
<dbReference type="InterPro" id="IPR047272">
    <property type="entry name" value="S49_SppA_C"/>
</dbReference>
<feature type="domain" description="Peptidase S49" evidence="6">
    <location>
        <begin position="375"/>
        <end position="527"/>
    </location>
</feature>
<comment type="similarity">
    <text evidence="1">Belongs to the peptidase S49 family.</text>
</comment>
<dbReference type="EMBL" id="CP036271">
    <property type="protein sequence ID" value="QDT54869.1"/>
    <property type="molecule type" value="Genomic_DNA"/>
</dbReference>
<evidence type="ECO:0000256" key="5">
    <source>
        <dbReference type="SAM" id="SignalP"/>
    </source>
</evidence>
<sequence precursor="true">MLRLRHSLFWMLSAAVLALPQLAPPAAIAADTKSTSEVIPVFTLKSVVETPTPEDPIFGAIGQESLVELIRRMDKAAKDENVKAVVLLLDSVQLGYGQIEEVRQGIQRLKDAKKPVYAHADSLTTGTYAVLCGATRLSASPTSDLFLTGLYSEQMYLKGLFDKLKIQPDFLTCGAYKSAAEMFMRTGPSAEAKSMYDWLYDGMYASVIDLIAKGRGVDAAKAKEWIDQGLFSAESARKAGLIDAVEFRQDFQAYVKSQTSEVAKLDAKYGKPKGLDLDLNNPFAAMQLWAQILAGPQVKRSNKDAVAVVYVDGPIMLGKAEASPFGGSAGAFSEPIRKALDEASRDDKVKAVVLRVDSPGGSAIASEIILNATKRVKEKKPLVVSMGNVAGSGGYYVACGSDTIFADSATITGSIGVVAGKLATTDMWDQLGISFSANARGKKAGILSSGSKFSDEERKELQGWMDEVYGVFKGHVVKIRGERLKKPIDDLAGGRVFTGQQALELGLVDKIGTLTDAIAFAASAAKVTDYELRTMPKPTNFLEGLLGEVSGQKKDDQYLMTPAAFFRGNSGSSLPDTLLPLLNSLDPQRAKLVLQAFTQLHILHSEKVSLTMPIFGVSN</sequence>
<dbReference type="GO" id="GO:0008236">
    <property type="term" value="F:serine-type peptidase activity"/>
    <property type="evidence" value="ECO:0007669"/>
    <property type="project" value="UniProtKB-KW"/>
</dbReference>
<dbReference type="NCBIfam" id="TIGR00706">
    <property type="entry name" value="SppA_dom"/>
    <property type="match status" value="1"/>
</dbReference>
<evidence type="ECO:0000313" key="7">
    <source>
        <dbReference type="EMBL" id="QDT54869.1"/>
    </source>
</evidence>
<keyword evidence="8" id="KW-1185">Reference proteome</keyword>
<gene>
    <name evidence="7" type="primary">sppA_2</name>
    <name evidence="7" type="ORF">Pan44_29080</name>
</gene>
<dbReference type="RefSeq" id="WP_197453323.1">
    <property type="nucleotide sequence ID" value="NZ_CP036271.1"/>
</dbReference>
<dbReference type="InParanoid" id="A0A517SFG6"/>
<dbReference type="CDD" id="cd07023">
    <property type="entry name" value="S49_Sppa_N_C"/>
    <property type="match status" value="1"/>
</dbReference>
<dbReference type="Gene3D" id="6.20.330.10">
    <property type="match status" value="1"/>
</dbReference>
<keyword evidence="3 7" id="KW-0378">Hydrolase</keyword>
<dbReference type="InterPro" id="IPR047217">
    <property type="entry name" value="S49_SppA_67K_type_N"/>
</dbReference>
<dbReference type="AlphaFoldDB" id="A0A517SFG6"/>
<dbReference type="InterPro" id="IPR029045">
    <property type="entry name" value="ClpP/crotonase-like_dom_sf"/>
</dbReference>
<dbReference type="InterPro" id="IPR002142">
    <property type="entry name" value="Peptidase_S49"/>
</dbReference>
<evidence type="ECO:0000256" key="2">
    <source>
        <dbReference type="ARBA" id="ARBA00022670"/>
    </source>
</evidence>
<feature type="chain" id="PRO_5022070616" evidence="5">
    <location>
        <begin position="30"/>
        <end position="619"/>
    </location>
</feature>
<dbReference type="Pfam" id="PF01343">
    <property type="entry name" value="Peptidase_S49"/>
    <property type="match status" value="2"/>
</dbReference>
<dbReference type="PANTHER" id="PTHR33209:SF1">
    <property type="entry name" value="PEPTIDASE S49 DOMAIN-CONTAINING PROTEIN"/>
    <property type="match status" value="1"/>
</dbReference>
<dbReference type="EC" id="3.4.21.-" evidence="7"/>
<reference evidence="7 8" key="1">
    <citation type="submission" date="2019-02" db="EMBL/GenBank/DDBJ databases">
        <title>Deep-cultivation of Planctomycetes and their phenomic and genomic characterization uncovers novel biology.</title>
        <authorList>
            <person name="Wiegand S."/>
            <person name="Jogler M."/>
            <person name="Boedeker C."/>
            <person name="Pinto D."/>
            <person name="Vollmers J."/>
            <person name="Rivas-Marin E."/>
            <person name="Kohn T."/>
            <person name="Peeters S.H."/>
            <person name="Heuer A."/>
            <person name="Rast P."/>
            <person name="Oberbeckmann S."/>
            <person name="Bunk B."/>
            <person name="Jeske O."/>
            <person name="Meyerdierks A."/>
            <person name="Storesund J.E."/>
            <person name="Kallscheuer N."/>
            <person name="Luecker S."/>
            <person name="Lage O.M."/>
            <person name="Pohl T."/>
            <person name="Merkel B.J."/>
            <person name="Hornburger P."/>
            <person name="Mueller R.-W."/>
            <person name="Bruemmer F."/>
            <person name="Labrenz M."/>
            <person name="Spormann A.M."/>
            <person name="Op den Camp H."/>
            <person name="Overmann J."/>
            <person name="Amann R."/>
            <person name="Jetten M.S.M."/>
            <person name="Mascher T."/>
            <person name="Medema M.H."/>
            <person name="Devos D.P."/>
            <person name="Kaster A.-K."/>
            <person name="Ovreas L."/>
            <person name="Rohde M."/>
            <person name="Galperin M.Y."/>
            <person name="Jogler C."/>
        </authorList>
    </citation>
    <scope>NUCLEOTIDE SEQUENCE [LARGE SCALE GENOMIC DNA]</scope>
    <source>
        <strain evidence="7 8">Pan44</strain>
    </source>
</reference>
<keyword evidence="5" id="KW-0732">Signal</keyword>
<evidence type="ECO:0000259" key="6">
    <source>
        <dbReference type="Pfam" id="PF01343"/>
    </source>
</evidence>
<protein>
    <submittedName>
        <fullName evidence="7">Protease 4</fullName>
        <ecNumber evidence="7">3.4.21.-</ecNumber>
    </submittedName>
</protein>
<dbReference type="FunCoup" id="A0A517SFG6">
    <property type="interactions" value="200"/>
</dbReference>
<keyword evidence="4" id="KW-0720">Serine protease</keyword>
<dbReference type="InterPro" id="IPR004635">
    <property type="entry name" value="Pept_S49_SppA"/>
</dbReference>
<dbReference type="Proteomes" id="UP000315700">
    <property type="component" value="Chromosome"/>
</dbReference>
<dbReference type="SUPFAM" id="SSF52096">
    <property type="entry name" value="ClpP/crotonase"/>
    <property type="match status" value="2"/>
</dbReference>
<dbReference type="GO" id="GO:0006508">
    <property type="term" value="P:proteolysis"/>
    <property type="evidence" value="ECO:0007669"/>
    <property type="project" value="UniProtKB-KW"/>
</dbReference>
<evidence type="ECO:0000313" key="8">
    <source>
        <dbReference type="Proteomes" id="UP000315700"/>
    </source>
</evidence>